<dbReference type="Gramene" id="KCW55236">
    <property type="protein sequence ID" value="KCW55236"/>
    <property type="gene ID" value="EUGRSUZ_I01170"/>
</dbReference>
<protein>
    <submittedName>
        <fullName evidence="1">Uncharacterized protein</fullName>
    </submittedName>
</protein>
<gene>
    <name evidence="1" type="ORF">EUGRSUZ_I01170</name>
</gene>
<dbReference type="InParanoid" id="A0A059ANF5"/>
<evidence type="ECO:0000313" key="1">
    <source>
        <dbReference type="EMBL" id="KCW55236.1"/>
    </source>
</evidence>
<reference evidence="1" key="1">
    <citation type="submission" date="2013-07" db="EMBL/GenBank/DDBJ databases">
        <title>The genome of Eucalyptus grandis.</title>
        <authorList>
            <person name="Schmutz J."/>
            <person name="Hayes R."/>
            <person name="Myburg A."/>
            <person name="Tuskan G."/>
            <person name="Grattapaglia D."/>
            <person name="Rokhsar D.S."/>
        </authorList>
    </citation>
    <scope>NUCLEOTIDE SEQUENCE</scope>
    <source>
        <tissue evidence="1">Leaf extractions</tissue>
    </source>
</reference>
<accession>A0A059ANF5</accession>
<name>A0A059ANF5_EUCGR</name>
<dbReference type="AlphaFoldDB" id="A0A059ANF5"/>
<dbReference type="EMBL" id="KK198761">
    <property type="protein sequence ID" value="KCW55236.1"/>
    <property type="molecule type" value="Genomic_DNA"/>
</dbReference>
<sequence length="66" mass="7780">MQDQFFSRPIMRIHNPKYANMDCVLAPSLSNTCIVHLICYIRFHAKNKDLVSFKVIKKLSKMLIIR</sequence>
<proteinExistence type="predicted"/>
<organism evidence="1">
    <name type="scientific">Eucalyptus grandis</name>
    <name type="common">Flooded gum</name>
    <dbReference type="NCBI Taxonomy" id="71139"/>
    <lineage>
        <taxon>Eukaryota</taxon>
        <taxon>Viridiplantae</taxon>
        <taxon>Streptophyta</taxon>
        <taxon>Embryophyta</taxon>
        <taxon>Tracheophyta</taxon>
        <taxon>Spermatophyta</taxon>
        <taxon>Magnoliopsida</taxon>
        <taxon>eudicotyledons</taxon>
        <taxon>Gunneridae</taxon>
        <taxon>Pentapetalae</taxon>
        <taxon>rosids</taxon>
        <taxon>malvids</taxon>
        <taxon>Myrtales</taxon>
        <taxon>Myrtaceae</taxon>
        <taxon>Myrtoideae</taxon>
        <taxon>Eucalypteae</taxon>
        <taxon>Eucalyptus</taxon>
    </lineage>
</organism>